<dbReference type="Proteomes" id="UP000471648">
    <property type="component" value="Unassembled WGS sequence"/>
</dbReference>
<dbReference type="EMBL" id="JAAGME010000123">
    <property type="protein sequence ID" value="NEB65910.1"/>
    <property type="molecule type" value="Genomic_DNA"/>
</dbReference>
<reference evidence="1 2" key="1">
    <citation type="submission" date="2020-01" db="EMBL/GenBank/DDBJ databases">
        <title>Insect and environment-associated Actinomycetes.</title>
        <authorList>
            <person name="Currrie C."/>
            <person name="Chevrette M."/>
            <person name="Carlson C."/>
            <person name="Stubbendieck R."/>
            <person name="Wendt-Pienkowski E."/>
        </authorList>
    </citation>
    <scope>NUCLEOTIDE SEQUENCE [LARGE SCALE GENOMIC DNA]</scope>
    <source>
        <strain evidence="1 2">SID14438</strain>
    </source>
</reference>
<name>A0A6N9UZC2_STRMI</name>
<dbReference type="AlphaFoldDB" id="A0A6N9UZC2"/>
<gene>
    <name evidence="1" type="ORF">G3I39_02315</name>
</gene>
<organism evidence="1 2">
    <name type="scientific">Streptomyces microflavus</name>
    <name type="common">Streptomyces lipmanii</name>
    <dbReference type="NCBI Taxonomy" id="1919"/>
    <lineage>
        <taxon>Bacteria</taxon>
        <taxon>Bacillati</taxon>
        <taxon>Actinomycetota</taxon>
        <taxon>Actinomycetes</taxon>
        <taxon>Kitasatosporales</taxon>
        <taxon>Streptomycetaceae</taxon>
        <taxon>Streptomyces</taxon>
    </lineage>
</organism>
<evidence type="ECO:0000313" key="1">
    <source>
        <dbReference type="EMBL" id="NEB65910.1"/>
    </source>
</evidence>
<sequence>ERALDELRTAGVKLSGKPVVAEAL</sequence>
<accession>A0A6N9UZC2</accession>
<comment type="caution">
    <text evidence="1">The sequence shown here is derived from an EMBL/GenBank/DDBJ whole genome shotgun (WGS) entry which is preliminary data.</text>
</comment>
<evidence type="ECO:0000313" key="2">
    <source>
        <dbReference type="Proteomes" id="UP000471648"/>
    </source>
</evidence>
<feature type="non-terminal residue" evidence="1">
    <location>
        <position position="1"/>
    </location>
</feature>
<protein>
    <submittedName>
        <fullName evidence="1">Nicotinamidase</fullName>
    </submittedName>
</protein>
<proteinExistence type="predicted"/>